<dbReference type="Gene3D" id="2.40.128.270">
    <property type="match status" value="1"/>
</dbReference>
<dbReference type="EMBL" id="JTJZ01000020">
    <property type="protein sequence ID" value="KHS51756.1"/>
    <property type="molecule type" value="Genomic_DNA"/>
</dbReference>
<evidence type="ECO:0000313" key="5">
    <source>
        <dbReference type="Proteomes" id="UP000031488"/>
    </source>
</evidence>
<evidence type="ECO:0000256" key="2">
    <source>
        <dbReference type="SAM" id="SignalP"/>
    </source>
</evidence>
<dbReference type="InterPro" id="IPR038670">
    <property type="entry name" value="HslJ-like_sf"/>
</dbReference>
<proteinExistence type="predicted"/>
<dbReference type="PATRIC" id="fig|1703.6.peg.2205"/>
<keyword evidence="2" id="KW-0732">Signal</keyword>
<dbReference type="InterPro" id="IPR005184">
    <property type="entry name" value="DUF306_Meta_HslJ"/>
</dbReference>
<feature type="region of interest" description="Disordered" evidence="1">
    <location>
        <begin position="42"/>
        <end position="96"/>
    </location>
</feature>
<feature type="signal peptide" evidence="2">
    <location>
        <begin position="1"/>
        <end position="38"/>
    </location>
</feature>
<reference evidence="4 5" key="1">
    <citation type="submission" date="2014-11" db="EMBL/GenBank/DDBJ databases">
        <title>Draft Genome Sequence of Brevibacterium linens AE038-8.</title>
        <authorList>
            <person name="Maizel D."/>
            <person name="Utturkar S.M."/>
            <person name="Brown S.D."/>
            <person name="Ferrero M."/>
            <person name="Rosen B.P."/>
        </authorList>
    </citation>
    <scope>NUCLEOTIDE SEQUENCE [LARGE SCALE GENOMIC DNA]</scope>
    <source>
        <strain evidence="4 5">AE038-8</strain>
    </source>
</reference>
<dbReference type="Pfam" id="PF03724">
    <property type="entry name" value="META"/>
    <property type="match status" value="1"/>
</dbReference>
<evidence type="ECO:0000313" key="4">
    <source>
        <dbReference type="EMBL" id="KHS51756.1"/>
    </source>
</evidence>
<evidence type="ECO:0000259" key="3">
    <source>
        <dbReference type="Pfam" id="PF03724"/>
    </source>
</evidence>
<feature type="chain" id="PRO_5002141377" description="DUF306 domain-containing protein" evidence="2">
    <location>
        <begin position="39"/>
        <end position="163"/>
    </location>
</feature>
<dbReference type="Proteomes" id="UP000031488">
    <property type="component" value="Unassembled WGS sequence"/>
</dbReference>
<feature type="compositionally biased region" description="Low complexity" evidence="1">
    <location>
        <begin position="52"/>
        <end position="64"/>
    </location>
</feature>
<feature type="domain" description="DUF306" evidence="3">
    <location>
        <begin position="80"/>
        <end position="153"/>
    </location>
</feature>
<name>A0A0B9A8G7_BRELN</name>
<protein>
    <recommendedName>
        <fullName evidence="3">DUF306 domain-containing protein</fullName>
    </recommendedName>
</protein>
<keyword evidence="5" id="KW-1185">Reference proteome</keyword>
<dbReference type="AlphaFoldDB" id="A0A0B9A8G7"/>
<organism evidence="4 5">
    <name type="scientific">Brevibacterium linens</name>
    <dbReference type="NCBI Taxonomy" id="1703"/>
    <lineage>
        <taxon>Bacteria</taxon>
        <taxon>Bacillati</taxon>
        <taxon>Actinomycetota</taxon>
        <taxon>Actinomycetes</taxon>
        <taxon>Micrococcales</taxon>
        <taxon>Brevibacteriaceae</taxon>
        <taxon>Brevibacterium</taxon>
    </lineage>
</organism>
<sequence length="163" mass="16941">MIRGMPNHTTLRTLATARPASRLALGLAALALTLPLAACDTGVDPRNPSSPSPAESSETAAPSDDASKMDPTGKWSSPEKGDPFLEFAEDGSLEGSDGCNAIVTTWKVKGDEIAIDSFMSTQKACAGVDTWLSKASTATIEGDVMKVKDSNGKVIGGLEKDDK</sequence>
<comment type="caution">
    <text evidence="4">The sequence shown here is derived from an EMBL/GenBank/DDBJ whole genome shotgun (WGS) entry which is preliminary data.</text>
</comment>
<evidence type="ECO:0000256" key="1">
    <source>
        <dbReference type="SAM" id="MobiDB-lite"/>
    </source>
</evidence>
<gene>
    <name evidence="4" type="ORF">AE0388_2306</name>
</gene>
<accession>A0A0B9A8G7</accession>